<evidence type="ECO:0000313" key="2">
    <source>
        <dbReference type="Proteomes" id="UP001172159"/>
    </source>
</evidence>
<keyword evidence="2" id="KW-1185">Reference proteome</keyword>
<protein>
    <submittedName>
        <fullName evidence="1">Uncharacterized protein</fullName>
    </submittedName>
</protein>
<dbReference type="Proteomes" id="UP001172159">
    <property type="component" value="Unassembled WGS sequence"/>
</dbReference>
<dbReference type="EMBL" id="JAUKTV010000025">
    <property type="protein sequence ID" value="KAK0702555.1"/>
    <property type="molecule type" value="Genomic_DNA"/>
</dbReference>
<gene>
    <name evidence="1" type="ORF">B0T21DRAFT_111904</name>
</gene>
<proteinExistence type="predicted"/>
<organism evidence="1 2">
    <name type="scientific">Apiosordaria backusii</name>
    <dbReference type="NCBI Taxonomy" id="314023"/>
    <lineage>
        <taxon>Eukaryota</taxon>
        <taxon>Fungi</taxon>
        <taxon>Dikarya</taxon>
        <taxon>Ascomycota</taxon>
        <taxon>Pezizomycotina</taxon>
        <taxon>Sordariomycetes</taxon>
        <taxon>Sordariomycetidae</taxon>
        <taxon>Sordariales</taxon>
        <taxon>Lasiosphaeriaceae</taxon>
        <taxon>Apiosordaria</taxon>
    </lineage>
</organism>
<name>A0AA39ZS82_9PEZI</name>
<reference evidence="1" key="1">
    <citation type="submission" date="2023-06" db="EMBL/GenBank/DDBJ databases">
        <title>Genome-scale phylogeny and comparative genomics of the fungal order Sordariales.</title>
        <authorList>
            <consortium name="Lawrence Berkeley National Laboratory"/>
            <person name="Hensen N."/>
            <person name="Bonometti L."/>
            <person name="Westerberg I."/>
            <person name="Brannstrom I.O."/>
            <person name="Guillou S."/>
            <person name="Cros-Aarteil S."/>
            <person name="Calhoun S."/>
            <person name="Haridas S."/>
            <person name="Kuo A."/>
            <person name="Mondo S."/>
            <person name="Pangilinan J."/>
            <person name="Riley R."/>
            <person name="Labutti K."/>
            <person name="Andreopoulos B."/>
            <person name="Lipzen A."/>
            <person name="Chen C."/>
            <person name="Yanf M."/>
            <person name="Daum C."/>
            <person name="Ng V."/>
            <person name="Clum A."/>
            <person name="Steindorff A."/>
            <person name="Ohm R."/>
            <person name="Martin F."/>
            <person name="Silar P."/>
            <person name="Natvig D."/>
            <person name="Lalanne C."/>
            <person name="Gautier V."/>
            <person name="Ament-Velasquez S.L."/>
            <person name="Kruys A."/>
            <person name="Hutchinson M.I."/>
            <person name="Powell A.J."/>
            <person name="Barry K."/>
            <person name="Miller A.N."/>
            <person name="Grigoriev I.V."/>
            <person name="Debuchy R."/>
            <person name="Gladieux P."/>
            <person name="Thoren M.H."/>
            <person name="Johannesson H."/>
        </authorList>
    </citation>
    <scope>NUCLEOTIDE SEQUENCE</scope>
    <source>
        <strain evidence="1">CBS 540.89</strain>
    </source>
</reference>
<comment type="caution">
    <text evidence="1">The sequence shown here is derived from an EMBL/GenBank/DDBJ whole genome shotgun (WGS) entry which is preliminary data.</text>
</comment>
<accession>A0AA39ZS82</accession>
<evidence type="ECO:0000313" key="1">
    <source>
        <dbReference type="EMBL" id="KAK0702555.1"/>
    </source>
</evidence>
<sequence length="90" mass="10175">MEFSCMMPREPNQDLNGDLSLGNSPHDLACKRECYGLKVGREGVRGVIDSHGDAIYHLELPVRVVEPASLWQIRRENRHYSTLAYAVTFG</sequence>
<dbReference type="AlphaFoldDB" id="A0AA39ZS82"/>